<feature type="domain" description="DNA polymerase III delta N-terminal" evidence="9">
    <location>
        <begin position="22"/>
        <end position="136"/>
    </location>
</feature>
<evidence type="ECO:0000256" key="8">
    <source>
        <dbReference type="ARBA" id="ARBA00049244"/>
    </source>
</evidence>
<evidence type="ECO:0000256" key="2">
    <source>
        <dbReference type="ARBA" id="ARBA00017703"/>
    </source>
</evidence>
<dbReference type="SUPFAM" id="SSF52540">
    <property type="entry name" value="P-loop containing nucleoside triphosphate hydrolases"/>
    <property type="match status" value="1"/>
</dbReference>
<evidence type="ECO:0000256" key="6">
    <source>
        <dbReference type="ARBA" id="ARBA00022932"/>
    </source>
</evidence>
<dbReference type="InterPro" id="IPR005790">
    <property type="entry name" value="DNA_polIII_delta"/>
</dbReference>
<dbReference type="NCBIfam" id="TIGR01128">
    <property type="entry name" value="holA"/>
    <property type="match status" value="1"/>
</dbReference>
<dbReference type="PANTHER" id="PTHR34388">
    <property type="entry name" value="DNA POLYMERASE III SUBUNIT DELTA"/>
    <property type="match status" value="1"/>
</dbReference>
<dbReference type="Proteomes" id="UP000324575">
    <property type="component" value="Unassembled WGS sequence"/>
</dbReference>
<keyword evidence="5" id="KW-0235">DNA replication</keyword>
<dbReference type="Gene3D" id="1.10.8.60">
    <property type="match status" value="1"/>
</dbReference>
<comment type="caution">
    <text evidence="10">The sequence shown here is derived from an EMBL/GenBank/DDBJ whole genome shotgun (WGS) entry which is preliminary data.</text>
</comment>
<keyword evidence="3 10" id="KW-0808">Transferase</keyword>
<dbReference type="AlphaFoldDB" id="A0A5M8NZY0"/>
<keyword evidence="6" id="KW-0239">DNA-directed DNA polymerase</keyword>
<accession>A0A5M8NZY0</accession>
<organism evidence="10 11">
    <name type="scientific">Candidatus Ordinivivax streblomastigis</name>
    <dbReference type="NCBI Taxonomy" id="2540710"/>
    <lineage>
        <taxon>Bacteria</taxon>
        <taxon>Pseudomonadati</taxon>
        <taxon>Bacteroidota</taxon>
        <taxon>Bacteroidia</taxon>
        <taxon>Bacteroidales</taxon>
        <taxon>Candidatus Ordinivivax</taxon>
    </lineage>
</organism>
<dbReference type="Gene3D" id="3.40.50.300">
    <property type="entry name" value="P-loop containing nucleotide triphosphate hydrolases"/>
    <property type="match status" value="1"/>
</dbReference>
<dbReference type="GO" id="GO:0009360">
    <property type="term" value="C:DNA polymerase III complex"/>
    <property type="evidence" value="ECO:0007669"/>
    <property type="project" value="InterPro"/>
</dbReference>
<dbReference type="GO" id="GO:0006261">
    <property type="term" value="P:DNA-templated DNA replication"/>
    <property type="evidence" value="ECO:0007669"/>
    <property type="project" value="TreeGrafter"/>
</dbReference>
<evidence type="ECO:0000256" key="1">
    <source>
        <dbReference type="ARBA" id="ARBA00012417"/>
    </source>
</evidence>
<dbReference type="GO" id="GO:0003887">
    <property type="term" value="F:DNA-directed DNA polymerase activity"/>
    <property type="evidence" value="ECO:0007669"/>
    <property type="project" value="UniProtKB-KW"/>
</dbReference>
<name>A0A5M8NZY0_9BACT</name>
<comment type="similarity">
    <text evidence="7">Belongs to the DNA polymerase HolA subunit family.</text>
</comment>
<dbReference type="InterPro" id="IPR008921">
    <property type="entry name" value="DNA_pol3_clamp-load_cplx_C"/>
</dbReference>
<protein>
    <recommendedName>
        <fullName evidence="2">DNA polymerase III subunit delta</fullName>
        <ecNumber evidence="1">2.7.7.7</ecNumber>
    </recommendedName>
</protein>
<evidence type="ECO:0000256" key="7">
    <source>
        <dbReference type="ARBA" id="ARBA00034754"/>
    </source>
</evidence>
<dbReference type="GO" id="GO:0003677">
    <property type="term" value="F:DNA binding"/>
    <property type="evidence" value="ECO:0007669"/>
    <property type="project" value="InterPro"/>
</dbReference>
<evidence type="ECO:0000259" key="9">
    <source>
        <dbReference type="Pfam" id="PF06144"/>
    </source>
</evidence>
<comment type="catalytic activity">
    <reaction evidence="8">
        <text>DNA(n) + a 2'-deoxyribonucleoside 5'-triphosphate = DNA(n+1) + diphosphate</text>
        <dbReference type="Rhea" id="RHEA:22508"/>
        <dbReference type="Rhea" id="RHEA-COMP:17339"/>
        <dbReference type="Rhea" id="RHEA-COMP:17340"/>
        <dbReference type="ChEBI" id="CHEBI:33019"/>
        <dbReference type="ChEBI" id="CHEBI:61560"/>
        <dbReference type="ChEBI" id="CHEBI:173112"/>
        <dbReference type="EC" id="2.7.7.7"/>
    </reaction>
</comment>
<evidence type="ECO:0000256" key="4">
    <source>
        <dbReference type="ARBA" id="ARBA00022695"/>
    </source>
</evidence>
<keyword evidence="4 10" id="KW-0548">Nucleotidyltransferase</keyword>
<reference evidence="10 11" key="1">
    <citation type="submission" date="2019-03" db="EMBL/GenBank/DDBJ databases">
        <title>Single cell metagenomics reveals metabolic interactions within the superorganism composed of flagellate Streblomastix strix and complex community of Bacteroidetes bacteria on its surface.</title>
        <authorList>
            <person name="Treitli S.C."/>
            <person name="Kolisko M."/>
            <person name="Husnik F."/>
            <person name="Keeling P."/>
            <person name="Hampl V."/>
        </authorList>
    </citation>
    <scope>NUCLEOTIDE SEQUENCE [LARGE SCALE GENOMIC DNA]</scope>
    <source>
        <strain evidence="10">St1</strain>
    </source>
</reference>
<gene>
    <name evidence="10" type="ORF">EZS26_002163</name>
</gene>
<dbReference type="Gene3D" id="1.20.272.10">
    <property type="match status" value="1"/>
</dbReference>
<evidence type="ECO:0000256" key="5">
    <source>
        <dbReference type="ARBA" id="ARBA00022705"/>
    </source>
</evidence>
<dbReference type="PANTHER" id="PTHR34388:SF1">
    <property type="entry name" value="DNA POLYMERASE III SUBUNIT DELTA"/>
    <property type="match status" value="1"/>
</dbReference>
<sequence>MKELSFEEIQGNIRLKKFMPVYLFQGEESYYIDQLTNLLIESVVEETERDFNQTIVYGLETNVATVINACRRYPMMAERQLVVVKEAQNLKNIDELVHYVTKPLQSTVLVINYKYGKLDGRKKLTGEIANTGIVFESKKIYENKVPDFIVNYLKNKQIGIEIHSAQILTDYLGNDLSKVTNELDKLAIALPADQKRVTPEIIEKNIGISKDFNNFELQKAVATGDVVKANRIAKYFEQNPKNNPYILTVNALFGFFSNLMVCQFERDKSKDNLVRILGFRSAWDPRINDYLEAMKRYSPTKTMNNITVIREYEAKGKGFENPNTPVGKLLIELIFKLIH</sequence>
<dbReference type="EC" id="2.7.7.7" evidence="1"/>
<dbReference type="InterPro" id="IPR010372">
    <property type="entry name" value="DNA_pol3_delta_N"/>
</dbReference>
<evidence type="ECO:0000313" key="11">
    <source>
        <dbReference type="Proteomes" id="UP000324575"/>
    </source>
</evidence>
<proteinExistence type="inferred from homology"/>
<dbReference type="EMBL" id="SNRX01000015">
    <property type="protein sequence ID" value="KAA6301698.1"/>
    <property type="molecule type" value="Genomic_DNA"/>
</dbReference>
<dbReference type="InterPro" id="IPR027417">
    <property type="entry name" value="P-loop_NTPase"/>
</dbReference>
<evidence type="ECO:0000313" key="10">
    <source>
        <dbReference type="EMBL" id="KAA6301698.1"/>
    </source>
</evidence>
<evidence type="ECO:0000256" key="3">
    <source>
        <dbReference type="ARBA" id="ARBA00022679"/>
    </source>
</evidence>
<dbReference type="Pfam" id="PF06144">
    <property type="entry name" value="DNA_pol3_delta"/>
    <property type="match status" value="1"/>
</dbReference>
<dbReference type="SUPFAM" id="SSF48019">
    <property type="entry name" value="post-AAA+ oligomerization domain-like"/>
    <property type="match status" value="1"/>
</dbReference>